<keyword evidence="1" id="KW-1133">Transmembrane helix</keyword>
<gene>
    <name evidence="2" type="ORF">UFOPK1509_00732</name>
</gene>
<accession>A0A6J6D2R8</accession>
<keyword evidence="1" id="KW-0472">Membrane</keyword>
<dbReference type="EMBL" id="CAEZSY010000111">
    <property type="protein sequence ID" value="CAB4558291.1"/>
    <property type="molecule type" value="Genomic_DNA"/>
</dbReference>
<feature type="transmembrane region" description="Helical" evidence="1">
    <location>
        <begin position="12"/>
        <end position="33"/>
    </location>
</feature>
<evidence type="ECO:0000256" key="1">
    <source>
        <dbReference type="SAM" id="Phobius"/>
    </source>
</evidence>
<keyword evidence="1" id="KW-0812">Transmembrane</keyword>
<dbReference type="AlphaFoldDB" id="A0A6J6D2R8"/>
<evidence type="ECO:0000313" key="2">
    <source>
        <dbReference type="EMBL" id="CAB4558291.1"/>
    </source>
</evidence>
<reference evidence="2" key="1">
    <citation type="submission" date="2020-05" db="EMBL/GenBank/DDBJ databases">
        <authorList>
            <person name="Chiriac C."/>
            <person name="Salcher M."/>
            <person name="Ghai R."/>
            <person name="Kavagutti S V."/>
        </authorList>
    </citation>
    <scope>NUCLEOTIDE SEQUENCE</scope>
</reference>
<protein>
    <submittedName>
        <fullName evidence="2">Unannotated protein</fullName>
    </submittedName>
</protein>
<name>A0A6J6D2R8_9ZZZZ</name>
<proteinExistence type="predicted"/>
<sequence>MPDRRTRSTAARSSSPIIGLAAGIIYLLSSINLSDDSSL</sequence>
<organism evidence="2">
    <name type="scientific">freshwater metagenome</name>
    <dbReference type="NCBI Taxonomy" id="449393"/>
    <lineage>
        <taxon>unclassified sequences</taxon>
        <taxon>metagenomes</taxon>
        <taxon>ecological metagenomes</taxon>
    </lineage>
</organism>